<dbReference type="SUPFAM" id="SSF58104">
    <property type="entry name" value="Methyl-accepting chemotaxis protein (MCP) signaling domain"/>
    <property type="match status" value="1"/>
</dbReference>
<dbReference type="PANTHER" id="PTHR36698">
    <property type="entry name" value="BLL5892 PROTEIN"/>
    <property type="match status" value="1"/>
</dbReference>
<reference evidence="3" key="2">
    <citation type="submission" date="2023-07" db="EMBL/GenBank/DDBJ databases">
        <authorList>
            <person name="Shen H."/>
        </authorList>
    </citation>
    <scope>NUCLEOTIDE SEQUENCE</scope>
    <source>
        <strain evidence="3">TNR-22</strain>
    </source>
</reference>
<keyword evidence="1" id="KW-0472">Membrane</keyword>
<dbReference type="Proteomes" id="UP001174932">
    <property type="component" value="Unassembled WGS sequence"/>
</dbReference>
<organism evidence="3 4">
    <name type="scientific">Rhizobium alvei</name>
    <dbReference type="NCBI Taxonomy" id="1132659"/>
    <lineage>
        <taxon>Bacteria</taxon>
        <taxon>Pseudomonadati</taxon>
        <taxon>Pseudomonadota</taxon>
        <taxon>Alphaproteobacteria</taxon>
        <taxon>Hyphomicrobiales</taxon>
        <taxon>Rhizobiaceae</taxon>
        <taxon>Rhizobium/Agrobacterium group</taxon>
        <taxon>Rhizobium</taxon>
    </lineage>
</organism>
<reference evidence="3" key="1">
    <citation type="journal article" date="2015" name="Int. J. Syst. Evol. Microbiol.">
        <title>Rhizobium alvei sp. nov., isolated from a freshwater river.</title>
        <authorList>
            <person name="Sheu S.Y."/>
            <person name="Huang H.W."/>
            <person name="Young C.C."/>
            <person name="Chen W.M."/>
        </authorList>
    </citation>
    <scope>NUCLEOTIDE SEQUENCE</scope>
    <source>
        <strain evidence="3">TNR-22</strain>
    </source>
</reference>
<keyword evidence="1" id="KW-1133">Transmembrane helix</keyword>
<dbReference type="InterPro" id="IPR003399">
    <property type="entry name" value="Mce/MlaD"/>
</dbReference>
<dbReference type="EMBL" id="JAUOZU010000006">
    <property type="protein sequence ID" value="MDO6963938.1"/>
    <property type="molecule type" value="Genomic_DNA"/>
</dbReference>
<evidence type="ECO:0000313" key="3">
    <source>
        <dbReference type="EMBL" id="MDO6963938.1"/>
    </source>
</evidence>
<evidence type="ECO:0000313" key="4">
    <source>
        <dbReference type="Proteomes" id="UP001174932"/>
    </source>
</evidence>
<proteinExistence type="predicted"/>
<feature type="transmembrane region" description="Helical" evidence="1">
    <location>
        <begin position="6"/>
        <end position="27"/>
    </location>
</feature>
<gene>
    <name evidence="3" type="ORF">Q4481_08210</name>
</gene>
<name>A0ABT8YKR1_9HYPH</name>
<dbReference type="Gene3D" id="1.20.1170.10">
    <property type="match status" value="1"/>
</dbReference>
<evidence type="ECO:0000259" key="2">
    <source>
        <dbReference type="Pfam" id="PF02470"/>
    </source>
</evidence>
<dbReference type="RefSeq" id="WP_304375852.1">
    <property type="nucleotide sequence ID" value="NZ_JAUOZU010000006.1"/>
</dbReference>
<dbReference type="Pfam" id="PF02470">
    <property type="entry name" value="MlaD"/>
    <property type="match status" value="1"/>
</dbReference>
<keyword evidence="4" id="KW-1185">Reference proteome</keyword>
<sequence length="456" mass="49261">METKANYAIVGFFTLMVVLAAFVFVYWMSVYGREGKMEQLILRIPGSANGLSVGSPVRFNGIPIGSVRQLDFDREDPAFSLALTEIRSDSPVYPTTRAVLEIQGLTGASYIEMSGGNPKDEPVLVTAHREGKVAVILAEQSGVTNLLATASEIMKKTDATLDVIKGFTEQNREPLSATIRNVETFSKALKDNSDGIDRFLGSVSGLSDTFNKLSGRLDSTLASVDSLVKAVDAKKIDSILANADKISGDLADASGEVSKTIESFRKTADTYRDIGEKASKTLDNVDRLIAAVDPAKLGQSMDDIQASAADARSAIAAFKGVSEDISKRRPDIDRLIANFTDMSDKLNKASTRVDGVLAKVDSFLGSGDSSSLFADARETMKSFKAVADNLNAKIGPIADNLARFSGSGLKDIEALVQDTRRTMRTLDSAVTRLDQDPRRLIFGGEEVKRYDGRTRR</sequence>
<evidence type="ECO:0000256" key="1">
    <source>
        <dbReference type="SAM" id="Phobius"/>
    </source>
</evidence>
<protein>
    <submittedName>
        <fullName evidence="3">MlaD family protein</fullName>
    </submittedName>
</protein>
<feature type="domain" description="Mce/MlaD" evidence="2">
    <location>
        <begin position="47"/>
        <end position="115"/>
    </location>
</feature>
<accession>A0ABT8YKR1</accession>
<dbReference type="PANTHER" id="PTHR36698:SF2">
    <property type="entry name" value="MCE_MLAD DOMAIN-CONTAINING PROTEIN"/>
    <property type="match status" value="1"/>
</dbReference>
<keyword evidence="1" id="KW-0812">Transmembrane</keyword>
<comment type="caution">
    <text evidence="3">The sequence shown here is derived from an EMBL/GenBank/DDBJ whole genome shotgun (WGS) entry which is preliminary data.</text>
</comment>